<comment type="subcellular location">
    <subcellularLocation>
        <location evidence="1">Mitochondrion membrane</location>
    </subcellularLocation>
</comment>
<keyword evidence="3 5" id="KW-1133">Transmembrane helix</keyword>
<dbReference type="STRING" id="9643.ENSUAMP00000033537"/>
<keyword evidence="2 5" id="KW-0812">Transmembrane</keyword>
<evidence type="ECO:0000256" key="3">
    <source>
        <dbReference type="ARBA" id="ARBA00022989"/>
    </source>
</evidence>
<proteinExistence type="predicted"/>
<dbReference type="GeneTree" id="ENSGT00940000154276"/>
<dbReference type="InterPro" id="IPR050355">
    <property type="entry name" value="RCF1"/>
</dbReference>
<feature type="domain" description="HIG1" evidence="6">
    <location>
        <begin position="1"/>
        <end position="85"/>
    </location>
</feature>
<dbReference type="Ensembl" id="ENSUAMT00000037355.1">
    <property type="protein sequence ID" value="ENSUAMP00000033537.1"/>
    <property type="gene ID" value="ENSUAMG00000025556.1"/>
</dbReference>
<dbReference type="Pfam" id="PF04588">
    <property type="entry name" value="HIG_1_N"/>
    <property type="match status" value="1"/>
</dbReference>
<reference evidence="7" key="3">
    <citation type="submission" date="2025-09" db="UniProtKB">
        <authorList>
            <consortium name="Ensembl"/>
        </authorList>
    </citation>
    <scope>IDENTIFICATION</scope>
</reference>
<evidence type="ECO:0000256" key="2">
    <source>
        <dbReference type="ARBA" id="ARBA00022692"/>
    </source>
</evidence>
<sequence>THTRTGTSLNPKLYKAEEAPFVPVGMTGFVAFIANELCKSKCRGNTKMCVHLIQMCVAAQGFVVGTMTLGMGYSMYTEFCAKPKP</sequence>
<keyword evidence="4 5" id="KW-0472">Membrane</keyword>
<accession>A0A452SLN4</accession>
<dbReference type="PANTHER" id="PTHR12297">
    <property type="entry name" value="HYPOXIA-INDUCBILE GENE 1 HIG1 -RELATED"/>
    <property type="match status" value="1"/>
</dbReference>
<evidence type="ECO:0000313" key="8">
    <source>
        <dbReference type="Proteomes" id="UP000291022"/>
    </source>
</evidence>
<evidence type="ECO:0000256" key="4">
    <source>
        <dbReference type="ARBA" id="ARBA00023136"/>
    </source>
</evidence>
<protein>
    <recommendedName>
        <fullName evidence="6">HIG1 domain-containing protein</fullName>
    </recommendedName>
</protein>
<dbReference type="PROSITE" id="PS51503">
    <property type="entry name" value="HIG1"/>
    <property type="match status" value="1"/>
</dbReference>
<dbReference type="InterPro" id="IPR007667">
    <property type="entry name" value="Hypoxia_induced_domain"/>
</dbReference>
<name>A0A452SLN4_URSAM</name>
<dbReference type="PANTHER" id="PTHR12297:SF5">
    <property type="entry name" value="HIG1 DOMAIN FAMILY MEMBER 1A, MITOCHONDRIAL"/>
    <property type="match status" value="1"/>
</dbReference>
<evidence type="ECO:0000256" key="5">
    <source>
        <dbReference type="SAM" id="Phobius"/>
    </source>
</evidence>
<evidence type="ECO:0000256" key="1">
    <source>
        <dbReference type="ARBA" id="ARBA00004325"/>
    </source>
</evidence>
<dbReference type="GO" id="GO:0043066">
    <property type="term" value="P:negative regulation of apoptotic process"/>
    <property type="evidence" value="ECO:0007669"/>
    <property type="project" value="TreeGrafter"/>
</dbReference>
<dbReference type="Gene3D" id="6.10.140.1320">
    <property type="match status" value="1"/>
</dbReference>
<reference evidence="8" key="1">
    <citation type="submission" date="2016-06" db="EMBL/GenBank/DDBJ databases">
        <title>De novo assembly and RNA-Seq shows season-dependent expression and editing in black bear kidneys.</title>
        <authorList>
            <person name="Korstanje R."/>
            <person name="Srivastava A."/>
            <person name="Sarsani V.K."/>
            <person name="Sheehan S.M."/>
            <person name="Seger R.L."/>
            <person name="Barter M.E."/>
            <person name="Lindqvist C."/>
            <person name="Brody L.C."/>
            <person name="Mullikin J.C."/>
        </authorList>
    </citation>
    <scope>NUCLEOTIDE SEQUENCE [LARGE SCALE GENOMIC DNA]</scope>
</reference>
<dbReference type="OMA" id="MTVGIGY"/>
<dbReference type="GO" id="GO:0031966">
    <property type="term" value="C:mitochondrial membrane"/>
    <property type="evidence" value="ECO:0007669"/>
    <property type="project" value="UniProtKB-SubCell"/>
</dbReference>
<dbReference type="GO" id="GO:0097250">
    <property type="term" value="P:mitochondrial respirasome assembly"/>
    <property type="evidence" value="ECO:0007669"/>
    <property type="project" value="TreeGrafter"/>
</dbReference>
<feature type="transmembrane region" description="Helical" evidence="5">
    <location>
        <begin position="50"/>
        <end position="76"/>
    </location>
</feature>
<evidence type="ECO:0000313" key="7">
    <source>
        <dbReference type="Ensembl" id="ENSUAMP00000033537.1"/>
    </source>
</evidence>
<evidence type="ECO:0000259" key="6">
    <source>
        <dbReference type="PROSITE" id="PS51503"/>
    </source>
</evidence>
<feature type="transmembrane region" description="Helical" evidence="5">
    <location>
        <begin position="20"/>
        <end position="38"/>
    </location>
</feature>
<reference evidence="7" key="2">
    <citation type="submission" date="2025-08" db="UniProtKB">
        <authorList>
            <consortium name="Ensembl"/>
        </authorList>
    </citation>
    <scope>IDENTIFICATION</scope>
</reference>
<dbReference type="Proteomes" id="UP000291022">
    <property type="component" value="Unassembled WGS sequence"/>
</dbReference>
<dbReference type="AlphaFoldDB" id="A0A452SLN4"/>
<organism evidence="7 8">
    <name type="scientific">Ursus americanus</name>
    <name type="common">American black bear</name>
    <name type="synonym">Euarctos americanus</name>
    <dbReference type="NCBI Taxonomy" id="9643"/>
    <lineage>
        <taxon>Eukaryota</taxon>
        <taxon>Metazoa</taxon>
        <taxon>Chordata</taxon>
        <taxon>Craniata</taxon>
        <taxon>Vertebrata</taxon>
        <taxon>Euteleostomi</taxon>
        <taxon>Mammalia</taxon>
        <taxon>Eutheria</taxon>
        <taxon>Laurasiatheria</taxon>
        <taxon>Carnivora</taxon>
        <taxon>Caniformia</taxon>
        <taxon>Ursidae</taxon>
        <taxon>Ursus</taxon>
    </lineage>
</organism>
<keyword evidence="8" id="KW-1185">Reference proteome</keyword>